<dbReference type="PANTHER" id="PTHR40130">
    <property type="entry name" value="EXPRESSED PROTEIN"/>
    <property type="match status" value="1"/>
</dbReference>
<keyword evidence="1" id="KW-0175">Coiled coil</keyword>
<evidence type="ECO:0000256" key="2">
    <source>
        <dbReference type="SAM" id="MobiDB-lite"/>
    </source>
</evidence>
<gene>
    <name evidence="3" type="ORF">MYCIT1_LOCUS29668</name>
    <name evidence="4" type="ORF">MYCIT1_LOCUS29715</name>
</gene>
<feature type="compositionally biased region" description="Basic and acidic residues" evidence="2">
    <location>
        <begin position="49"/>
        <end position="65"/>
    </location>
</feature>
<name>A0AAD2HPF8_9AGAR</name>
<evidence type="ECO:0000313" key="5">
    <source>
        <dbReference type="Proteomes" id="UP001295794"/>
    </source>
</evidence>
<organism evidence="3 5">
    <name type="scientific">Mycena citricolor</name>
    <dbReference type="NCBI Taxonomy" id="2018698"/>
    <lineage>
        <taxon>Eukaryota</taxon>
        <taxon>Fungi</taxon>
        <taxon>Dikarya</taxon>
        <taxon>Basidiomycota</taxon>
        <taxon>Agaricomycotina</taxon>
        <taxon>Agaricomycetes</taxon>
        <taxon>Agaricomycetidae</taxon>
        <taxon>Agaricales</taxon>
        <taxon>Marasmiineae</taxon>
        <taxon>Mycenaceae</taxon>
        <taxon>Mycena</taxon>
    </lineage>
</organism>
<dbReference type="EMBL" id="CAVNYO010000437">
    <property type="protein sequence ID" value="CAK5279604.1"/>
    <property type="molecule type" value="Genomic_DNA"/>
</dbReference>
<feature type="region of interest" description="Disordered" evidence="2">
    <location>
        <begin position="156"/>
        <end position="182"/>
    </location>
</feature>
<evidence type="ECO:0000256" key="1">
    <source>
        <dbReference type="SAM" id="Coils"/>
    </source>
</evidence>
<evidence type="ECO:0000313" key="4">
    <source>
        <dbReference type="EMBL" id="CAK5279604.1"/>
    </source>
</evidence>
<dbReference type="AlphaFoldDB" id="A0AAD2HPF8"/>
<feature type="coiled-coil region" evidence="1">
    <location>
        <begin position="246"/>
        <end position="280"/>
    </location>
</feature>
<feature type="compositionally biased region" description="Acidic residues" evidence="2">
    <location>
        <begin position="414"/>
        <end position="424"/>
    </location>
</feature>
<feature type="region of interest" description="Disordered" evidence="2">
    <location>
        <begin position="203"/>
        <end position="230"/>
    </location>
</feature>
<feature type="region of interest" description="Disordered" evidence="2">
    <location>
        <begin position="384"/>
        <end position="424"/>
    </location>
</feature>
<feature type="compositionally biased region" description="Low complexity" evidence="2">
    <location>
        <begin position="88"/>
        <end position="97"/>
    </location>
</feature>
<feature type="coiled-coil region" evidence="1">
    <location>
        <begin position="323"/>
        <end position="350"/>
    </location>
</feature>
<reference evidence="3" key="1">
    <citation type="submission" date="2023-11" db="EMBL/GenBank/DDBJ databases">
        <authorList>
            <person name="De Vega J J."/>
            <person name="De Vega J J."/>
        </authorList>
    </citation>
    <scope>NUCLEOTIDE SEQUENCE</scope>
</reference>
<evidence type="ECO:0000313" key="3">
    <source>
        <dbReference type="EMBL" id="CAK5279577.1"/>
    </source>
</evidence>
<keyword evidence="5" id="KW-1185">Reference proteome</keyword>
<feature type="compositionally biased region" description="Acidic residues" evidence="2">
    <location>
        <begin position="219"/>
        <end position="230"/>
    </location>
</feature>
<comment type="caution">
    <text evidence="3">The sequence shown here is derived from an EMBL/GenBank/DDBJ whole genome shotgun (WGS) entry which is preliminary data.</text>
</comment>
<sequence>MLNAAHEHAANAEDMFAQGLLIPASEEHLKTKRTLKMLYNDHQRAGKDLERRIEQLKAEGKDPSLPHKVANTPRASTMPERRTEKSSHSPQSESAPSAPLPRPMTDSQGVDESFMLLGGQRSDPGDPFNQFWNIMQGMLDNLSQPVAFATAPLGHVESVSSSSKRTKLASHLPREGSLSSDTDLEEPIVSRFARRLGISGDIKKQDRSSSNLKPLSSDLDGDEDSEAGDELAESFYLIPSSAEPTGIELKQENASLTLEIEVLKKRLENVEQAYQKKDAHLRDSIYMATKEAHRAMTLGTSVNGPQLLASILRETPGTKTGREAQYAKRVKELEDELRAVRDDLRGVRAENDKQVMLFFCRTCIARLYMAQKAMITRYQEKWEKLKESAKRRKESKAAAGASRPGGSLAREQIPEEPEPGPDDP</sequence>
<feature type="region of interest" description="Disordered" evidence="2">
    <location>
        <begin position="49"/>
        <end position="110"/>
    </location>
</feature>
<accession>A0AAD2HPF8</accession>
<protein>
    <submittedName>
        <fullName evidence="3">Uncharacterized protein</fullName>
    </submittedName>
</protein>
<dbReference type="EMBL" id="CAVNYO010000436">
    <property type="protein sequence ID" value="CAK5279577.1"/>
    <property type="molecule type" value="Genomic_DNA"/>
</dbReference>
<proteinExistence type="predicted"/>
<dbReference type="Proteomes" id="UP001295794">
    <property type="component" value="Unassembled WGS sequence"/>
</dbReference>
<dbReference type="PANTHER" id="PTHR40130:SF1">
    <property type="entry name" value="SPINDLE POLE BODY-ASSOCIATED PROTEIN CUT12 DOMAIN-CONTAINING PROTEIN"/>
    <property type="match status" value="1"/>
</dbReference>